<dbReference type="SUPFAM" id="SSF53098">
    <property type="entry name" value="Ribonuclease H-like"/>
    <property type="match status" value="1"/>
</dbReference>
<keyword evidence="4" id="KW-1185">Reference proteome</keyword>
<dbReference type="Proteomes" id="UP000077266">
    <property type="component" value="Unassembled WGS sequence"/>
</dbReference>
<dbReference type="InParanoid" id="A0A165QY51"/>
<protein>
    <recommendedName>
        <fullName evidence="2">Gfd2/YDR514C-like C-terminal domain-containing protein</fullName>
    </recommendedName>
</protein>
<accession>A0A165QY51</accession>
<evidence type="ECO:0000313" key="3">
    <source>
        <dbReference type="EMBL" id="KZW04229.1"/>
    </source>
</evidence>
<evidence type="ECO:0000313" key="4">
    <source>
        <dbReference type="Proteomes" id="UP000077266"/>
    </source>
</evidence>
<dbReference type="PANTHER" id="PTHR28083">
    <property type="entry name" value="GOOD FOR FULL DBP5 ACTIVITY PROTEIN 2"/>
    <property type="match status" value="1"/>
</dbReference>
<organism evidence="3 4">
    <name type="scientific">Exidia glandulosa HHB12029</name>
    <dbReference type="NCBI Taxonomy" id="1314781"/>
    <lineage>
        <taxon>Eukaryota</taxon>
        <taxon>Fungi</taxon>
        <taxon>Dikarya</taxon>
        <taxon>Basidiomycota</taxon>
        <taxon>Agaricomycotina</taxon>
        <taxon>Agaricomycetes</taxon>
        <taxon>Auriculariales</taxon>
        <taxon>Exidiaceae</taxon>
        <taxon>Exidia</taxon>
    </lineage>
</organism>
<evidence type="ECO:0000259" key="2">
    <source>
        <dbReference type="Pfam" id="PF21762"/>
    </source>
</evidence>
<feature type="region of interest" description="Disordered" evidence="1">
    <location>
        <begin position="349"/>
        <end position="398"/>
    </location>
</feature>
<dbReference type="OrthoDB" id="5953249at2759"/>
<dbReference type="PANTHER" id="PTHR28083:SF1">
    <property type="entry name" value="GOOD FOR FULL DBP5 ACTIVITY PROTEIN 2"/>
    <property type="match status" value="1"/>
</dbReference>
<dbReference type="InterPro" id="IPR036397">
    <property type="entry name" value="RNaseH_sf"/>
</dbReference>
<dbReference type="GO" id="GO:0003676">
    <property type="term" value="F:nucleic acid binding"/>
    <property type="evidence" value="ECO:0007669"/>
    <property type="project" value="InterPro"/>
</dbReference>
<dbReference type="InterPro" id="IPR040151">
    <property type="entry name" value="Gfd2/YDR514C-like"/>
</dbReference>
<sequence>MAPKALHGYYRYTDINFEWHQVIPDPAEKSALKAFLAPDCLTTPDNPLRDPAMDGIELSIGMLKNGESRLLFSSAQIEYIRYWLHAMGLTKALLPLPHSSYLLTQSSFESISPVIYREGSQLRNAQKDIQKNNKKLKGTDVSLITIRKQFEYVRACFAAKTGTWIAIDFEGWELDHTVITEFGYSQLTWIDGEPCVEGGHSVPEKNAQYYNGVYSPNNRNNYEFGETRWIPMQQFKQEIRDLISNAAAKGPLFLVFHDKSGDIKWLKMIDAPISSLSETLPEAMPESGMYALDTALMYNALVGTSNGEKCKLERMCALLGVSETHYYHNAGNDAHCTLAALRSMASGPPIDAQREQRWPGQTETAAGNKVAVKFKDSESEESDDDPGTWPMAQPLSAN</sequence>
<dbReference type="STRING" id="1314781.A0A165QY51"/>
<dbReference type="InterPro" id="IPR012337">
    <property type="entry name" value="RNaseH-like_sf"/>
</dbReference>
<evidence type="ECO:0000256" key="1">
    <source>
        <dbReference type="SAM" id="MobiDB-lite"/>
    </source>
</evidence>
<proteinExistence type="predicted"/>
<name>A0A165QY51_EXIGL</name>
<reference evidence="3 4" key="1">
    <citation type="journal article" date="2016" name="Mol. Biol. Evol.">
        <title>Comparative Genomics of Early-Diverging Mushroom-Forming Fungi Provides Insights into the Origins of Lignocellulose Decay Capabilities.</title>
        <authorList>
            <person name="Nagy L.G."/>
            <person name="Riley R."/>
            <person name="Tritt A."/>
            <person name="Adam C."/>
            <person name="Daum C."/>
            <person name="Floudas D."/>
            <person name="Sun H."/>
            <person name="Yadav J.S."/>
            <person name="Pangilinan J."/>
            <person name="Larsson K.H."/>
            <person name="Matsuura K."/>
            <person name="Barry K."/>
            <person name="Labutti K."/>
            <person name="Kuo R."/>
            <person name="Ohm R.A."/>
            <person name="Bhattacharya S.S."/>
            <person name="Shirouzu T."/>
            <person name="Yoshinaga Y."/>
            <person name="Martin F.M."/>
            <person name="Grigoriev I.V."/>
            <person name="Hibbett D.S."/>
        </authorList>
    </citation>
    <scope>NUCLEOTIDE SEQUENCE [LARGE SCALE GENOMIC DNA]</scope>
    <source>
        <strain evidence="3 4">HHB12029</strain>
    </source>
</reference>
<dbReference type="Pfam" id="PF21762">
    <property type="entry name" value="DEDDh_C"/>
    <property type="match status" value="1"/>
</dbReference>
<dbReference type="Gene3D" id="3.30.420.10">
    <property type="entry name" value="Ribonuclease H-like superfamily/Ribonuclease H"/>
    <property type="match status" value="1"/>
</dbReference>
<feature type="domain" description="Gfd2/YDR514C-like C-terminal" evidence="2">
    <location>
        <begin position="163"/>
        <end position="344"/>
    </location>
</feature>
<dbReference type="GO" id="GO:0005634">
    <property type="term" value="C:nucleus"/>
    <property type="evidence" value="ECO:0007669"/>
    <property type="project" value="TreeGrafter"/>
</dbReference>
<gene>
    <name evidence="3" type="ORF">EXIGLDRAFT_635710</name>
</gene>
<dbReference type="InterPro" id="IPR048519">
    <property type="entry name" value="Gfd2/YDR514C-like_C"/>
</dbReference>
<dbReference type="EMBL" id="KV425882">
    <property type="protein sequence ID" value="KZW04229.1"/>
    <property type="molecule type" value="Genomic_DNA"/>
</dbReference>
<dbReference type="AlphaFoldDB" id="A0A165QY51"/>